<dbReference type="InterPro" id="IPR000741">
    <property type="entry name" value="FBA_I"/>
</dbReference>
<evidence type="ECO:0000313" key="6">
    <source>
        <dbReference type="EMBL" id="KJE91959.1"/>
    </source>
</evidence>
<dbReference type="InterPro" id="IPR013785">
    <property type="entry name" value="Aldolase_TIM"/>
</dbReference>
<comment type="similarity">
    <text evidence="2">Belongs to the class I fructose-bisphosphate aldolase family.</text>
</comment>
<keyword evidence="7" id="KW-1185">Reference proteome</keyword>
<dbReference type="EMBL" id="KE346363">
    <property type="protein sequence ID" value="KJE91959.1"/>
    <property type="molecule type" value="Genomic_DNA"/>
</dbReference>
<dbReference type="Proteomes" id="UP000008743">
    <property type="component" value="Unassembled WGS sequence"/>
</dbReference>
<comment type="pathway">
    <text evidence="1">Carbohydrate degradation; glycolysis; D-glyceraldehyde 3-phosphate and glycerone phosphate from D-glucose: step 4/4.</text>
</comment>
<dbReference type="NCBIfam" id="NF033379">
    <property type="entry name" value="FrucBisAld_I"/>
    <property type="match status" value="1"/>
</dbReference>
<protein>
    <recommendedName>
        <fullName evidence="3">fructose-bisphosphate aldolase</fullName>
        <ecNumber evidence="3">4.1.2.13</ecNumber>
    </recommendedName>
</protein>
<keyword evidence="4" id="KW-0324">Glycolysis</keyword>
<name>A0A0D2X253_CAPO3</name>
<evidence type="ECO:0000256" key="1">
    <source>
        <dbReference type="ARBA" id="ARBA00004714"/>
    </source>
</evidence>
<evidence type="ECO:0000256" key="3">
    <source>
        <dbReference type="ARBA" id="ARBA00013068"/>
    </source>
</evidence>
<evidence type="ECO:0000256" key="5">
    <source>
        <dbReference type="ARBA" id="ARBA00023239"/>
    </source>
</evidence>
<evidence type="ECO:0000256" key="4">
    <source>
        <dbReference type="ARBA" id="ARBA00023152"/>
    </source>
</evidence>
<evidence type="ECO:0000256" key="2">
    <source>
        <dbReference type="ARBA" id="ARBA00010387"/>
    </source>
</evidence>
<dbReference type="PANTHER" id="PTHR11627">
    <property type="entry name" value="FRUCTOSE-BISPHOSPHATE ALDOLASE"/>
    <property type="match status" value="1"/>
</dbReference>
<dbReference type="GO" id="GO:0004332">
    <property type="term" value="F:fructose-bisphosphate aldolase activity"/>
    <property type="evidence" value="ECO:0007669"/>
    <property type="project" value="UniProtKB-EC"/>
</dbReference>
<organism evidence="6 7">
    <name type="scientific">Capsaspora owczarzaki (strain ATCC 30864)</name>
    <dbReference type="NCBI Taxonomy" id="595528"/>
    <lineage>
        <taxon>Eukaryota</taxon>
        <taxon>Filasterea</taxon>
        <taxon>Capsaspora</taxon>
    </lineage>
</organism>
<dbReference type="eggNOG" id="KOG1557">
    <property type="taxonomic scope" value="Eukaryota"/>
</dbReference>
<dbReference type="InParanoid" id="A0A0D2X253"/>
<dbReference type="Gene3D" id="3.20.20.70">
    <property type="entry name" value="Aldolase class I"/>
    <property type="match status" value="2"/>
</dbReference>
<dbReference type="RefSeq" id="XP_011270262.1">
    <property type="nucleotide sequence ID" value="XM_011271960.1"/>
</dbReference>
<dbReference type="PhylomeDB" id="A0A0D2X253"/>
<sequence length="321" mass="35024">MAYLSAEQKTELARIANYIVAPGKGILAADESTGTIGKRFDSIKVENTEENRRAYRQLLFTGDKAISDCLGGVIMFEETMYQKSDDGKLFPALLKEHGILTGIKVDKGTVNLPGLDNETTTQGLDGLLERCQKYKKDGADFAKWRSVLRIGANQPSELAVYENAKVLARYASICQQGGLVPIVEPEILMDGDHDLKKAVRTTEYVLATCYQALVAHHRTVPVAVPGVVFLSGGQSEEEATVHLNAMNALQTKKPWALSFSYGRALQHTVLKTWKGDKANVAAAQQALLKRAKANSDATLGKYQGSTDASASEKLFVSNYSY</sequence>
<dbReference type="STRING" id="595528.A0A0D2X253"/>
<gene>
    <name evidence="6" type="ORF">CAOG_008651</name>
</gene>
<dbReference type="OrthoDB" id="36455at2759"/>
<reference evidence="7" key="1">
    <citation type="submission" date="2011-02" db="EMBL/GenBank/DDBJ databases">
        <title>The Genome Sequence of Capsaspora owczarzaki ATCC 30864.</title>
        <authorList>
            <person name="Russ C."/>
            <person name="Cuomo C."/>
            <person name="Burger G."/>
            <person name="Gray M.W."/>
            <person name="Holland P.W.H."/>
            <person name="King N."/>
            <person name="Lang F.B.F."/>
            <person name="Roger A.J."/>
            <person name="Ruiz-Trillo I."/>
            <person name="Young S.K."/>
            <person name="Zeng Q."/>
            <person name="Gargeya S."/>
            <person name="Alvarado L."/>
            <person name="Berlin A."/>
            <person name="Chapman S.B."/>
            <person name="Chen Z."/>
            <person name="Freedman E."/>
            <person name="Gellesch M."/>
            <person name="Goldberg J."/>
            <person name="Griggs A."/>
            <person name="Gujja S."/>
            <person name="Heilman E."/>
            <person name="Heiman D."/>
            <person name="Howarth C."/>
            <person name="Mehta T."/>
            <person name="Neiman D."/>
            <person name="Pearson M."/>
            <person name="Roberts A."/>
            <person name="Saif S."/>
            <person name="Shea T."/>
            <person name="Shenoy N."/>
            <person name="Sisk P."/>
            <person name="Stolte C."/>
            <person name="Sykes S."/>
            <person name="White J."/>
            <person name="Yandava C."/>
            <person name="Haas B."/>
            <person name="Nusbaum C."/>
            <person name="Birren B."/>
        </authorList>
    </citation>
    <scope>NUCLEOTIDE SEQUENCE</scope>
    <source>
        <strain evidence="7">ATCC 30864</strain>
    </source>
</reference>
<proteinExistence type="inferred from homology"/>
<dbReference type="OMA" id="WRAVITI"/>
<dbReference type="Pfam" id="PF00274">
    <property type="entry name" value="Glycolytic"/>
    <property type="match status" value="1"/>
</dbReference>
<dbReference type="CDD" id="cd00948">
    <property type="entry name" value="FBP_aldolase_I_a"/>
    <property type="match status" value="1"/>
</dbReference>
<dbReference type="AlphaFoldDB" id="A0A0D2X253"/>
<evidence type="ECO:0000313" key="7">
    <source>
        <dbReference type="Proteomes" id="UP000008743"/>
    </source>
</evidence>
<dbReference type="GO" id="GO:0006096">
    <property type="term" value="P:glycolytic process"/>
    <property type="evidence" value="ECO:0007669"/>
    <property type="project" value="UniProtKB-UniPathway"/>
</dbReference>
<dbReference type="UniPathway" id="UPA00109">
    <property type="reaction ID" value="UER00183"/>
</dbReference>
<accession>A0A0D2X253</accession>
<dbReference type="SUPFAM" id="SSF51569">
    <property type="entry name" value="Aldolase"/>
    <property type="match status" value="1"/>
</dbReference>
<keyword evidence="5" id="KW-0456">Lyase</keyword>
<dbReference type="EC" id="4.1.2.13" evidence="3"/>